<evidence type="ECO:0000256" key="5">
    <source>
        <dbReference type="HAMAP-Rule" id="MF_00014"/>
    </source>
</evidence>
<dbReference type="Gene3D" id="2.40.30.60">
    <property type="entry name" value="RimM"/>
    <property type="match status" value="1"/>
</dbReference>
<dbReference type="EMBL" id="JACHWP010000001">
    <property type="protein sequence ID" value="MBB3021758.1"/>
    <property type="molecule type" value="Genomic_DNA"/>
</dbReference>
<evidence type="ECO:0000313" key="9">
    <source>
        <dbReference type="EMBL" id="MBB3021758.1"/>
    </source>
</evidence>
<reference evidence="9 10" key="1">
    <citation type="submission" date="2020-08" db="EMBL/GenBank/DDBJ databases">
        <title>Sequencing the genomes of 1000 actinobacteria strains.</title>
        <authorList>
            <person name="Klenk H.-P."/>
        </authorList>
    </citation>
    <scope>NUCLEOTIDE SEQUENCE [LARGE SCALE GENOMIC DNA]</scope>
    <source>
        <strain evidence="9 10">DSM 23040</strain>
    </source>
</reference>
<dbReference type="GO" id="GO:0006364">
    <property type="term" value="P:rRNA processing"/>
    <property type="evidence" value="ECO:0007669"/>
    <property type="project" value="UniProtKB-UniRule"/>
</dbReference>
<dbReference type="Gene3D" id="2.30.30.240">
    <property type="entry name" value="PRC-barrel domain"/>
    <property type="match status" value="1"/>
</dbReference>
<evidence type="ECO:0000256" key="4">
    <source>
        <dbReference type="ARBA" id="ARBA00023186"/>
    </source>
</evidence>
<dbReference type="GO" id="GO:0042274">
    <property type="term" value="P:ribosomal small subunit biogenesis"/>
    <property type="evidence" value="ECO:0007669"/>
    <property type="project" value="UniProtKB-UniRule"/>
</dbReference>
<protein>
    <recommendedName>
        <fullName evidence="5">Ribosome maturation factor RimM</fullName>
    </recommendedName>
</protein>
<comment type="function">
    <text evidence="5">An accessory protein needed during the final step in the assembly of 30S ribosomal subunit, possibly for assembly of the head region. Essential for efficient processing of 16S rRNA. May be needed both before and after RbfA during the maturation of 16S rRNA. It has affinity for free ribosomal 30S subunits but not for 70S ribosomes.</text>
</comment>
<dbReference type="InterPro" id="IPR036976">
    <property type="entry name" value="RimM_N_sf"/>
</dbReference>
<dbReference type="PANTHER" id="PTHR33692:SF1">
    <property type="entry name" value="RIBOSOME MATURATION FACTOR RIMM"/>
    <property type="match status" value="1"/>
</dbReference>
<comment type="subcellular location">
    <subcellularLocation>
        <location evidence="5">Cytoplasm</location>
    </subcellularLocation>
</comment>
<comment type="caution">
    <text evidence="9">The sequence shown here is derived from an EMBL/GenBank/DDBJ whole genome shotgun (WGS) entry which is preliminary data.</text>
</comment>
<dbReference type="RefSeq" id="WP_183373443.1">
    <property type="nucleotide sequence ID" value="NZ_CBCSFZ010000028.1"/>
</dbReference>
<dbReference type="InterPro" id="IPR002676">
    <property type="entry name" value="RimM_N"/>
</dbReference>
<accession>A0A839QQ13</accession>
<gene>
    <name evidence="5" type="primary">rimM</name>
    <name evidence="9" type="ORF">FHX50_000006</name>
</gene>
<proteinExistence type="inferred from homology"/>
<dbReference type="GO" id="GO:0005737">
    <property type="term" value="C:cytoplasm"/>
    <property type="evidence" value="ECO:0007669"/>
    <property type="project" value="UniProtKB-SubCell"/>
</dbReference>
<name>A0A839QQ13_9MICO</name>
<dbReference type="Proteomes" id="UP000568050">
    <property type="component" value="Unassembled WGS sequence"/>
</dbReference>
<sequence length="193" mass="20986">MPSENTITVAVGTIGRAHGLKGEVAVMLRTDIPEVRLADGAVLDLDPAGVIGADTTALPRTLTVTSTRIQQGRWYAKFAELRDRTAAEQVRGADLTVRLDRDEEFEQDPDAWYPSELKGLPVVTADGTELGTVLDLEHYPAQDVLIVRAVSGQRVMLPFVEELVPEVDLEQGRIVADPPGGLFDPENADSERD</sequence>
<dbReference type="SUPFAM" id="SSF50447">
    <property type="entry name" value="Translation proteins"/>
    <property type="match status" value="1"/>
</dbReference>
<evidence type="ECO:0000259" key="7">
    <source>
        <dbReference type="Pfam" id="PF01782"/>
    </source>
</evidence>
<organism evidence="9 10">
    <name type="scientific">Helcobacillus massiliensis</name>
    <dbReference type="NCBI Taxonomy" id="521392"/>
    <lineage>
        <taxon>Bacteria</taxon>
        <taxon>Bacillati</taxon>
        <taxon>Actinomycetota</taxon>
        <taxon>Actinomycetes</taxon>
        <taxon>Micrococcales</taxon>
        <taxon>Dermabacteraceae</taxon>
        <taxon>Helcobacillus</taxon>
    </lineage>
</organism>
<dbReference type="Pfam" id="PF24986">
    <property type="entry name" value="PRC_RimM"/>
    <property type="match status" value="1"/>
</dbReference>
<evidence type="ECO:0000256" key="1">
    <source>
        <dbReference type="ARBA" id="ARBA00022490"/>
    </source>
</evidence>
<dbReference type="InterPro" id="IPR011961">
    <property type="entry name" value="RimM"/>
</dbReference>
<keyword evidence="2 5" id="KW-0690">Ribosome biogenesis</keyword>
<comment type="domain">
    <text evidence="5">The PRC barrel domain binds ribosomal protein uS19.</text>
</comment>
<dbReference type="InterPro" id="IPR056792">
    <property type="entry name" value="PRC_RimM"/>
</dbReference>
<evidence type="ECO:0000256" key="6">
    <source>
        <dbReference type="SAM" id="MobiDB-lite"/>
    </source>
</evidence>
<keyword evidence="4 5" id="KW-0143">Chaperone</keyword>
<dbReference type="SUPFAM" id="SSF50346">
    <property type="entry name" value="PRC-barrel domain"/>
    <property type="match status" value="1"/>
</dbReference>
<feature type="domain" description="Ribosome maturation factor RimM PRC barrel" evidence="8">
    <location>
        <begin position="115"/>
        <end position="182"/>
    </location>
</feature>
<feature type="region of interest" description="Disordered" evidence="6">
    <location>
        <begin position="174"/>
        <end position="193"/>
    </location>
</feature>
<feature type="domain" description="RimM N-terminal" evidence="7">
    <location>
        <begin position="11"/>
        <end position="98"/>
    </location>
</feature>
<dbReference type="NCBIfam" id="TIGR02273">
    <property type="entry name" value="16S_RimM"/>
    <property type="match status" value="1"/>
</dbReference>
<dbReference type="InterPro" id="IPR009000">
    <property type="entry name" value="Transl_B-barrel_sf"/>
</dbReference>
<dbReference type="InterPro" id="IPR011033">
    <property type="entry name" value="PRC_barrel-like_sf"/>
</dbReference>
<dbReference type="GO" id="GO:0043022">
    <property type="term" value="F:ribosome binding"/>
    <property type="evidence" value="ECO:0007669"/>
    <property type="project" value="InterPro"/>
</dbReference>
<comment type="similarity">
    <text evidence="5">Belongs to the RimM family.</text>
</comment>
<keyword evidence="1 5" id="KW-0963">Cytoplasm</keyword>
<keyword evidence="10" id="KW-1185">Reference proteome</keyword>
<dbReference type="GO" id="GO:0005840">
    <property type="term" value="C:ribosome"/>
    <property type="evidence" value="ECO:0007669"/>
    <property type="project" value="InterPro"/>
</dbReference>
<evidence type="ECO:0000313" key="10">
    <source>
        <dbReference type="Proteomes" id="UP000568050"/>
    </source>
</evidence>
<keyword evidence="3 5" id="KW-0698">rRNA processing</keyword>
<dbReference type="Pfam" id="PF01782">
    <property type="entry name" value="RimM"/>
    <property type="match status" value="1"/>
</dbReference>
<evidence type="ECO:0000259" key="8">
    <source>
        <dbReference type="Pfam" id="PF24986"/>
    </source>
</evidence>
<dbReference type="AlphaFoldDB" id="A0A839QQ13"/>
<evidence type="ECO:0000256" key="3">
    <source>
        <dbReference type="ARBA" id="ARBA00022552"/>
    </source>
</evidence>
<comment type="subunit">
    <text evidence="5">Binds ribosomal protein uS19.</text>
</comment>
<dbReference type="PANTHER" id="PTHR33692">
    <property type="entry name" value="RIBOSOME MATURATION FACTOR RIMM"/>
    <property type="match status" value="1"/>
</dbReference>
<evidence type="ECO:0000256" key="2">
    <source>
        <dbReference type="ARBA" id="ARBA00022517"/>
    </source>
</evidence>
<dbReference type="HAMAP" id="MF_00014">
    <property type="entry name" value="Ribosome_mat_RimM"/>
    <property type="match status" value="1"/>
</dbReference>